<dbReference type="SMART" id="SM00676">
    <property type="entry name" value="DM10"/>
    <property type="match status" value="1"/>
</dbReference>
<dbReference type="GO" id="GO:0060285">
    <property type="term" value="P:cilium-dependent cell motility"/>
    <property type="evidence" value="ECO:0007669"/>
    <property type="project" value="TreeGrafter"/>
</dbReference>
<evidence type="ECO:0000256" key="4">
    <source>
        <dbReference type="ARBA" id="ARBA00022737"/>
    </source>
</evidence>
<reference evidence="8" key="1">
    <citation type="submission" date="2021-01" db="EMBL/GenBank/DDBJ databases">
        <authorList>
            <person name="Corre E."/>
            <person name="Pelletier E."/>
            <person name="Niang G."/>
            <person name="Scheremetjew M."/>
            <person name="Finn R."/>
            <person name="Kale V."/>
            <person name="Holt S."/>
            <person name="Cochrane G."/>
            <person name="Meng A."/>
            <person name="Brown T."/>
            <person name="Cohen L."/>
        </authorList>
    </citation>
    <scope>NUCLEOTIDE SEQUENCE</scope>
    <source>
        <strain evidence="8">CCMP 2712</strain>
    </source>
</reference>
<organism evidence="8">
    <name type="scientific">Guillardia theta</name>
    <name type="common">Cryptophyte</name>
    <name type="synonym">Cryptomonas phi</name>
    <dbReference type="NCBI Taxonomy" id="55529"/>
    <lineage>
        <taxon>Eukaryota</taxon>
        <taxon>Cryptophyceae</taxon>
        <taxon>Pyrenomonadales</taxon>
        <taxon>Geminigeraceae</taxon>
        <taxon>Guillardia</taxon>
    </lineage>
</organism>
<sequence>MDSLPIPKLPGYIIDDSPIRRNGRTRTLEYKSGYSYVQSLEEESEIDKSRMFPSSREDAPLAASLRIPTTEEKFIPSYVTLDGKVLKFEAFLKDEIPDSQGDYSIRKFSVWYYLVDNSLKINEIKQENSGLTQGTFLKRHKVPRMEKDSRPKDFLTWRDIRVGEILNVYGDQQRRRGRGGRGGPT</sequence>
<name>A0A7S4P3V3_GUITH</name>
<evidence type="ECO:0000256" key="3">
    <source>
        <dbReference type="ARBA" id="ARBA00022490"/>
    </source>
</evidence>
<accession>A0A7S4P3V3</accession>
<dbReference type="InterPro" id="IPR040193">
    <property type="entry name" value="EFHC1/EFHC2/EFHB"/>
</dbReference>
<evidence type="ECO:0000313" key="8">
    <source>
        <dbReference type="EMBL" id="CAE2322743.1"/>
    </source>
</evidence>
<evidence type="ECO:0000256" key="1">
    <source>
        <dbReference type="ARBA" id="ARBA00004138"/>
    </source>
</evidence>
<dbReference type="GO" id="GO:0005930">
    <property type="term" value="C:axoneme"/>
    <property type="evidence" value="ECO:0007669"/>
    <property type="project" value="TreeGrafter"/>
</dbReference>
<feature type="domain" description="DM10" evidence="7">
    <location>
        <begin position="82"/>
        <end position="185"/>
    </location>
</feature>
<dbReference type="Pfam" id="PF06565">
    <property type="entry name" value="DM10_dom"/>
    <property type="match status" value="1"/>
</dbReference>
<evidence type="ECO:0000256" key="2">
    <source>
        <dbReference type="ARBA" id="ARBA00004245"/>
    </source>
</evidence>
<evidence type="ECO:0000256" key="6">
    <source>
        <dbReference type="ARBA" id="ARBA00023273"/>
    </source>
</evidence>
<dbReference type="GO" id="GO:0043014">
    <property type="term" value="F:alpha-tubulin binding"/>
    <property type="evidence" value="ECO:0007669"/>
    <property type="project" value="TreeGrafter"/>
</dbReference>
<dbReference type="PROSITE" id="PS51336">
    <property type="entry name" value="DM10"/>
    <property type="match status" value="1"/>
</dbReference>
<proteinExistence type="predicted"/>
<protein>
    <recommendedName>
        <fullName evidence="7">DM10 domain-containing protein</fullName>
    </recommendedName>
</protein>
<keyword evidence="4" id="KW-0677">Repeat</keyword>
<dbReference type="Gene3D" id="2.30.29.170">
    <property type="match status" value="1"/>
</dbReference>
<dbReference type="InterPro" id="IPR006602">
    <property type="entry name" value="DM10_dom"/>
</dbReference>
<evidence type="ECO:0000256" key="5">
    <source>
        <dbReference type="ARBA" id="ARBA00023212"/>
    </source>
</evidence>
<keyword evidence="5" id="KW-0206">Cytoskeleton</keyword>
<dbReference type="PANTHER" id="PTHR12086">
    <property type="entry name" value="EF-HAND DOMAIN C-TERMINAL CONTAINING PROTEIN"/>
    <property type="match status" value="1"/>
</dbReference>
<evidence type="ECO:0000259" key="7">
    <source>
        <dbReference type="PROSITE" id="PS51336"/>
    </source>
</evidence>
<dbReference type="GO" id="GO:0000281">
    <property type="term" value="P:mitotic cytokinesis"/>
    <property type="evidence" value="ECO:0007669"/>
    <property type="project" value="TreeGrafter"/>
</dbReference>
<dbReference type="AlphaFoldDB" id="A0A7S4P3V3"/>
<dbReference type="GO" id="GO:0007052">
    <property type="term" value="P:mitotic spindle organization"/>
    <property type="evidence" value="ECO:0007669"/>
    <property type="project" value="TreeGrafter"/>
</dbReference>
<keyword evidence="6" id="KW-0966">Cell projection</keyword>
<dbReference type="EMBL" id="HBKN01036309">
    <property type="protein sequence ID" value="CAE2322743.1"/>
    <property type="molecule type" value="Transcribed_RNA"/>
</dbReference>
<gene>
    <name evidence="8" type="ORF">GTHE00462_LOCUS28364</name>
</gene>
<comment type="subcellular location">
    <subcellularLocation>
        <location evidence="1">Cell projection</location>
        <location evidence="1">Cilium</location>
    </subcellularLocation>
    <subcellularLocation>
        <location evidence="2">Cytoplasm</location>
        <location evidence="2">Cytoskeleton</location>
    </subcellularLocation>
</comment>
<keyword evidence="3" id="KW-0963">Cytoplasm</keyword>
<dbReference type="GO" id="GO:0072686">
    <property type="term" value="C:mitotic spindle"/>
    <property type="evidence" value="ECO:0007669"/>
    <property type="project" value="TreeGrafter"/>
</dbReference>
<dbReference type="PANTHER" id="PTHR12086:SF9">
    <property type="entry name" value="EF-HAND DOMAIN-CONTAINING PROTEIN 1"/>
    <property type="match status" value="1"/>
</dbReference>